<evidence type="ECO:0000256" key="6">
    <source>
        <dbReference type="ARBA" id="ARBA00049417"/>
    </source>
</evidence>
<dbReference type="GO" id="GO:0008803">
    <property type="term" value="F:bis(5'-nucleosyl)-tetraphosphatase (symmetrical) activity"/>
    <property type="evidence" value="ECO:0007669"/>
    <property type="project" value="UniProtKB-EC"/>
</dbReference>
<dbReference type="Proteomes" id="UP000199008">
    <property type="component" value="Unassembled WGS sequence"/>
</dbReference>
<sequence length="189" mass="22190">MKHKKALNLIKDKLPEKRYAHSVRVAETAVKMAELFEADGDKCYLAGILHDFSKYDDLGDMYQYVTRYNLDPTLLAFNSELLHGPVAATKMRFEYGVKDEDIFYAISSHTSGRAQMLLIEKIIYVADFIEPDRTQKGVDRIREIIFEEKKLDLAIYEITRLTLKQLLKKNRPIYNRTIECYNYYNMVKE</sequence>
<evidence type="ECO:0000313" key="9">
    <source>
        <dbReference type="Proteomes" id="UP000199008"/>
    </source>
</evidence>
<keyword evidence="9" id="KW-1185">Reference proteome</keyword>
<evidence type="ECO:0000256" key="4">
    <source>
        <dbReference type="ARBA" id="ARBA00022801"/>
    </source>
</evidence>
<dbReference type="GO" id="GO:0046872">
    <property type="term" value="F:metal ion binding"/>
    <property type="evidence" value="ECO:0007669"/>
    <property type="project" value="UniProtKB-KW"/>
</dbReference>
<comment type="catalytic activity">
    <reaction evidence="6">
        <text>P(1),P(4)-bis(5'-adenosyl) tetraphosphate + H2O = 2 ADP + 2 H(+)</text>
        <dbReference type="Rhea" id="RHEA:24252"/>
        <dbReference type="ChEBI" id="CHEBI:15377"/>
        <dbReference type="ChEBI" id="CHEBI:15378"/>
        <dbReference type="ChEBI" id="CHEBI:58141"/>
        <dbReference type="ChEBI" id="CHEBI:456216"/>
        <dbReference type="EC" id="3.6.1.41"/>
    </reaction>
</comment>
<name>A0A1G9IBG0_9BACL</name>
<dbReference type="InterPro" id="IPR003607">
    <property type="entry name" value="HD/PDEase_dom"/>
</dbReference>
<dbReference type="AlphaFoldDB" id="A0A1G9IBG0"/>
<keyword evidence="4 8" id="KW-0378">Hydrolase</keyword>
<dbReference type="CDD" id="cd00077">
    <property type="entry name" value="HDc"/>
    <property type="match status" value="1"/>
</dbReference>
<dbReference type="GO" id="GO:0000166">
    <property type="term" value="F:nucleotide binding"/>
    <property type="evidence" value="ECO:0007669"/>
    <property type="project" value="UniProtKB-KW"/>
</dbReference>
<feature type="domain" description="HD/PDEase" evidence="7">
    <location>
        <begin position="14"/>
        <end position="141"/>
    </location>
</feature>
<keyword evidence="5" id="KW-0408">Iron</keyword>
<dbReference type="Pfam" id="PF01966">
    <property type="entry name" value="HD"/>
    <property type="match status" value="1"/>
</dbReference>
<dbReference type="InterPro" id="IPR005249">
    <property type="entry name" value="YqeK"/>
</dbReference>
<dbReference type="EMBL" id="FNFY01000032">
    <property type="protein sequence ID" value="SDL22598.1"/>
    <property type="molecule type" value="Genomic_DNA"/>
</dbReference>
<proteinExistence type="predicted"/>
<evidence type="ECO:0000256" key="3">
    <source>
        <dbReference type="ARBA" id="ARBA00022741"/>
    </source>
</evidence>
<evidence type="ECO:0000256" key="1">
    <source>
        <dbReference type="ARBA" id="ARBA00012506"/>
    </source>
</evidence>
<gene>
    <name evidence="8" type="ORF">SAMN05216216_1326</name>
</gene>
<dbReference type="NCBIfam" id="TIGR00488">
    <property type="entry name" value="bis(5'-nucleosyl)-tetraphosphatase (symmetrical) YqeK"/>
    <property type="match status" value="1"/>
</dbReference>
<organism evidence="8 9">
    <name type="scientific">Lacicoccus qingdaonensis</name>
    <dbReference type="NCBI Taxonomy" id="576118"/>
    <lineage>
        <taxon>Bacteria</taxon>
        <taxon>Bacillati</taxon>
        <taxon>Bacillota</taxon>
        <taxon>Bacilli</taxon>
        <taxon>Bacillales</taxon>
        <taxon>Salinicoccaceae</taxon>
        <taxon>Lacicoccus</taxon>
    </lineage>
</organism>
<protein>
    <recommendedName>
        <fullName evidence="1">bis(5'-nucleosyl)-tetraphosphatase (symmetrical)</fullName>
        <ecNumber evidence="1">3.6.1.41</ecNumber>
    </recommendedName>
</protein>
<keyword evidence="2" id="KW-0479">Metal-binding</keyword>
<dbReference type="SMART" id="SM00471">
    <property type="entry name" value="HDc"/>
    <property type="match status" value="1"/>
</dbReference>
<dbReference type="OrthoDB" id="9782134at2"/>
<evidence type="ECO:0000313" key="8">
    <source>
        <dbReference type="EMBL" id="SDL22598.1"/>
    </source>
</evidence>
<dbReference type="PANTHER" id="PTHR35795:SF1">
    <property type="entry name" value="BIS(5'-NUCLEOSYL)-TETRAPHOSPHATASE, SYMMETRICAL"/>
    <property type="match status" value="1"/>
</dbReference>
<dbReference type="STRING" id="576118.SAMN05216216_1326"/>
<dbReference type="InterPro" id="IPR051094">
    <property type="entry name" value="Diverse_Catalytic_Enzymes"/>
</dbReference>
<dbReference type="InterPro" id="IPR006674">
    <property type="entry name" value="HD_domain"/>
</dbReference>
<reference evidence="9" key="1">
    <citation type="submission" date="2016-10" db="EMBL/GenBank/DDBJ databases">
        <authorList>
            <person name="Varghese N."/>
            <person name="Submissions S."/>
        </authorList>
    </citation>
    <scope>NUCLEOTIDE SEQUENCE [LARGE SCALE GENOMIC DNA]</scope>
    <source>
        <strain evidence="9">CGMCC 1.8895</strain>
    </source>
</reference>
<accession>A0A1G9IBG0</accession>
<dbReference type="PANTHER" id="PTHR35795">
    <property type="entry name" value="SLR1885 PROTEIN"/>
    <property type="match status" value="1"/>
</dbReference>
<evidence type="ECO:0000256" key="5">
    <source>
        <dbReference type="ARBA" id="ARBA00023004"/>
    </source>
</evidence>
<keyword evidence="3" id="KW-0547">Nucleotide-binding</keyword>
<dbReference type="RefSeq" id="WP_092987877.1">
    <property type="nucleotide sequence ID" value="NZ_FNFY01000032.1"/>
</dbReference>
<dbReference type="EC" id="3.6.1.41" evidence="1"/>
<evidence type="ECO:0000256" key="2">
    <source>
        <dbReference type="ARBA" id="ARBA00022723"/>
    </source>
</evidence>
<dbReference type="SUPFAM" id="SSF109604">
    <property type="entry name" value="HD-domain/PDEase-like"/>
    <property type="match status" value="1"/>
</dbReference>
<evidence type="ECO:0000259" key="7">
    <source>
        <dbReference type="SMART" id="SM00471"/>
    </source>
</evidence>
<dbReference type="Gene3D" id="1.10.3210.10">
    <property type="entry name" value="Hypothetical protein af1432"/>
    <property type="match status" value="1"/>
</dbReference>